<dbReference type="AlphaFoldDB" id="B8EJ96"/>
<dbReference type="InterPro" id="IPR009003">
    <property type="entry name" value="Peptidase_S1_PA"/>
</dbReference>
<reference evidence="1 2" key="1">
    <citation type="journal article" date="2010" name="J. Bacteriol.">
        <title>Complete genome sequence of the aerobic facultative methanotroph Methylocella silvestris BL2.</title>
        <authorList>
            <person name="Chen Y."/>
            <person name="Crombie A."/>
            <person name="Rahman M.T."/>
            <person name="Dedysh S.N."/>
            <person name="Liesack W."/>
            <person name="Stott M.B."/>
            <person name="Alam M."/>
            <person name="Theisen A.R."/>
            <person name="Murrell J.C."/>
            <person name="Dunfield P.F."/>
        </authorList>
    </citation>
    <scope>NUCLEOTIDE SEQUENCE [LARGE SCALE GENOMIC DNA]</scope>
    <source>
        <strain evidence="2">DSM 15510 / CIP 108128 / LMG 27833 / NCIMB 13906 / BL2</strain>
    </source>
</reference>
<dbReference type="STRING" id="395965.Msil_3704"/>
<evidence type="ECO:0000313" key="2">
    <source>
        <dbReference type="Proteomes" id="UP000002257"/>
    </source>
</evidence>
<dbReference type="RefSeq" id="WP_012592656.1">
    <property type="nucleotide sequence ID" value="NC_011666.1"/>
</dbReference>
<keyword evidence="2" id="KW-1185">Reference proteome</keyword>
<dbReference type="OrthoDB" id="267336at2"/>
<dbReference type="Proteomes" id="UP000002257">
    <property type="component" value="Chromosome"/>
</dbReference>
<dbReference type="InterPro" id="IPR043504">
    <property type="entry name" value="Peptidase_S1_PA_chymotrypsin"/>
</dbReference>
<dbReference type="SUPFAM" id="SSF50494">
    <property type="entry name" value="Trypsin-like serine proteases"/>
    <property type="match status" value="1"/>
</dbReference>
<evidence type="ECO:0000313" key="1">
    <source>
        <dbReference type="EMBL" id="ACK52588.1"/>
    </source>
</evidence>
<accession>B8EJ96</accession>
<dbReference type="eggNOG" id="COG3591">
    <property type="taxonomic scope" value="Bacteria"/>
</dbReference>
<protein>
    <recommendedName>
        <fullName evidence="3">Serine protease</fullName>
    </recommendedName>
</protein>
<name>B8EJ96_METSB</name>
<dbReference type="KEGG" id="msl:Msil_3704"/>
<gene>
    <name evidence="1" type="ordered locus">Msil_3704</name>
</gene>
<dbReference type="EMBL" id="CP001280">
    <property type="protein sequence ID" value="ACK52588.1"/>
    <property type="molecule type" value="Genomic_DNA"/>
</dbReference>
<dbReference type="Gene3D" id="2.40.10.10">
    <property type="entry name" value="Trypsin-like serine proteases"/>
    <property type="match status" value="2"/>
</dbReference>
<proteinExistence type="predicted"/>
<dbReference type="HOGENOM" id="CLU_810892_0_0_5"/>
<sequence>MSIEECCYTKKVARRPRGGDAIPDISAVMPMPEEMLRLLRAGREPRGGQSSGFIGPRDLHGVAREGDAGPMRHAWLAQTGAPRARAAAAEMTASRLRDLSSIALPPAGAMRLMRQELLDAGYPWCTVGRVFVGINEDYVNWTQSGTGVLIGHNIILTASHVAPWDQASWWMRFVPAYRDGAAPLGQSYVQQFRGYKNSDEIKGSDYIVAKLYNPLGDALGWMGTHSFGDEDNYKDVPWQSIGYPGDFFMAQRPALQPFVAVEDIDDDDGGLELETTPFTSNGWSGGPLFGWPRGVTGPRVAGVCSGREEEFSFWDFFTATHSVFAGGSQMVDLVKWAMANWG</sequence>
<evidence type="ECO:0008006" key="3">
    <source>
        <dbReference type="Google" id="ProtNLM"/>
    </source>
</evidence>
<organism evidence="1 2">
    <name type="scientific">Methylocella silvestris (strain DSM 15510 / CIP 108128 / LMG 27833 / NCIMB 13906 / BL2)</name>
    <dbReference type="NCBI Taxonomy" id="395965"/>
    <lineage>
        <taxon>Bacteria</taxon>
        <taxon>Pseudomonadati</taxon>
        <taxon>Pseudomonadota</taxon>
        <taxon>Alphaproteobacteria</taxon>
        <taxon>Hyphomicrobiales</taxon>
        <taxon>Beijerinckiaceae</taxon>
        <taxon>Methylocella</taxon>
    </lineage>
</organism>